<dbReference type="Pfam" id="PF00702">
    <property type="entry name" value="Hydrolase"/>
    <property type="match status" value="1"/>
</dbReference>
<gene>
    <name evidence="2" type="ORF">BKA67DRAFT_657455</name>
</gene>
<dbReference type="PANTHER" id="PTHR43316:SF3">
    <property type="entry name" value="HALOACID DEHALOGENASE, TYPE II (AFU_ORTHOLOGUE AFUA_2G07750)-RELATED"/>
    <property type="match status" value="1"/>
</dbReference>
<dbReference type="PANTHER" id="PTHR43316">
    <property type="entry name" value="HYDROLASE, HALOACID DELAHOGENASE-RELATED"/>
    <property type="match status" value="1"/>
</dbReference>
<comment type="caution">
    <text evidence="2">The sequence shown here is derived from an EMBL/GenBank/DDBJ whole genome shotgun (WGS) entry which is preliminary data.</text>
</comment>
<dbReference type="OrthoDB" id="40579at2759"/>
<dbReference type="InterPro" id="IPR006439">
    <property type="entry name" value="HAD-SF_hydro_IA"/>
</dbReference>
<dbReference type="InterPro" id="IPR023214">
    <property type="entry name" value="HAD_sf"/>
</dbReference>
<dbReference type="Gene3D" id="3.40.50.1000">
    <property type="entry name" value="HAD superfamily/HAD-like"/>
    <property type="match status" value="1"/>
</dbReference>
<keyword evidence="3" id="KW-1185">Reference proteome</keyword>
<dbReference type="NCBIfam" id="TIGR01493">
    <property type="entry name" value="HAD-SF-IA-v2"/>
    <property type="match status" value="1"/>
</dbReference>
<name>A0A9P8ZYU3_9PEZI</name>
<evidence type="ECO:0000313" key="2">
    <source>
        <dbReference type="EMBL" id="KAH6655522.1"/>
    </source>
</evidence>
<dbReference type="SFLD" id="SFLDS00003">
    <property type="entry name" value="Haloacid_Dehalogenase"/>
    <property type="match status" value="1"/>
</dbReference>
<dbReference type="RefSeq" id="XP_045959787.1">
    <property type="nucleotide sequence ID" value="XM_046107118.1"/>
</dbReference>
<dbReference type="InterPro" id="IPR051540">
    <property type="entry name" value="S-2-haloacid_dehalogenase"/>
</dbReference>
<dbReference type="Gene3D" id="1.10.150.240">
    <property type="entry name" value="Putative phosphatase, domain 2"/>
    <property type="match status" value="1"/>
</dbReference>
<dbReference type="EMBL" id="JAGPXC010000003">
    <property type="protein sequence ID" value="KAH6655522.1"/>
    <property type="molecule type" value="Genomic_DNA"/>
</dbReference>
<sequence>MGEVDPIVGGLSRFGETKVIFFDVFGTVVDWRSSVTDELISRGQAKANSLGSSTQISHQRLRGLTHRDWAKFAQKWRDSYGKFTKSFVPEESEPKDIDTHHLDSLIELLGDWEIQDAFNDEEVKDLSLVWHRLVPWSDSSEGLALLNTKYETSTLSNSNIELLQDLKDFGNLPFQHLVSSWMFKVYKPHPSVYLGAAEKIGYQPKECALVASHLGDLRAAKNQGFRTIYVVRPQEEAFPLDAIEEARQWVDMWVDEGEGGFEEVARRLGVAEKA</sequence>
<protein>
    <submittedName>
        <fullName evidence="2">Haloacid dehalogenase</fullName>
    </submittedName>
</protein>
<dbReference type="InterPro" id="IPR036412">
    <property type="entry name" value="HAD-like_sf"/>
</dbReference>
<keyword evidence="1" id="KW-0378">Hydrolase</keyword>
<proteinExistence type="predicted"/>
<dbReference type="InterPro" id="IPR023198">
    <property type="entry name" value="PGP-like_dom2"/>
</dbReference>
<accession>A0A9P8ZYU3</accession>
<dbReference type="GeneID" id="70136009"/>
<dbReference type="AlphaFoldDB" id="A0A9P8ZYU3"/>
<dbReference type="Proteomes" id="UP000758603">
    <property type="component" value="Unassembled WGS sequence"/>
</dbReference>
<organism evidence="2 3">
    <name type="scientific">Truncatella angustata</name>
    <dbReference type="NCBI Taxonomy" id="152316"/>
    <lineage>
        <taxon>Eukaryota</taxon>
        <taxon>Fungi</taxon>
        <taxon>Dikarya</taxon>
        <taxon>Ascomycota</taxon>
        <taxon>Pezizomycotina</taxon>
        <taxon>Sordariomycetes</taxon>
        <taxon>Xylariomycetidae</taxon>
        <taxon>Amphisphaeriales</taxon>
        <taxon>Sporocadaceae</taxon>
        <taxon>Truncatella</taxon>
    </lineage>
</organism>
<evidence type="ECO:0000313" key="3">
    <source>
        <dbReference type="Proteomes" id="UP000758603"/>
    </source>
</evidence>
<dbReference type="SFLD" id="SFLDG01129">
    <property type="entry name" value="C1.5:_HAD__Beta-PGM__Phosphata"/>
    <property type="match status" value="1"/>
</dbReference>
<evidence type="ECO:0000256" key="1">
    <source>
        <dbReference type="ARBA" id="ARBA00022801"/>
    </source>
</evidence>
<dbReference type="PRINTS" id="PR00413">
    <property type="entry name" value="HADHALOGNASE"/>
</dbReference>
<dbReference type="GO" id="GO:0016791">
    <property type="term" value="F:phosphatase activity"/>
    <property type="evidence" value="ECO:0007669"/>
    <property type="project" value="UniProtKB-ARBA"/>
</dbReference>
<dbReference type="SUPFAM" id="SSF56784">
    <property type="entry name" value="HAD-like"/>
    <property type="match status" value="1"/>
</dbReference>
<reference evidence="2" key="1">
    <citation type="journal article" date="2021" name="Nat. Commun.">
        <title>Genetic determinants of endophytism in the Arabidopsis root mycobiome.</title>
        <authorList>
            <person name="Mesny F."/>
            <person name="Miyauchi S."/>
            <person name="Thiergart T."/>
            <person name="Pickel B."/>
            <person name="Atanasova L."/>
            <person name="Karlsson M."/>
            <person name="Huettel B."/>
            <person name="Barry K.W."/>
            <person name="Haridas S."/>
            <person name="Chen C."/>
            <person name="Bauer D."/>
            <person name="Andreopoulos W."/>
            <person name="Pangilinan J."/>
            <person name="LaButti K."/>
            <person name="Riley R."/>
            <person name="Lipzen A."/>
            <person name="Clum A."/>
            <person name="Drula E."/>
            <person name="Henrissat B."/>
            <person name="Kohler A."/>
            <person name="Grigoriev I.V."/>
            <person name="Martin F.M."/>
            <person name="Hacquard S."/>
        </authorList>
    </citation>
    <scope>NUCLEOTIDE SEQUENCE</scope>
    <source>
        <strain evidence="2">MPI-SDFR-AT-0073</strain>
    </source>
</reference>